<comment type="similarity">
    <text evidence="1">Belongs to the UPF0312 family.</text>
</comment>
<name>A0ABP8KWY5_9MICO</name>
<dbReference type="PANTHER" id="PTHR34406">
    <property type="entry name" value="PROTEIN YCEI"/>
    <property type="match status" value="1"/>
</dbReference>
<dbReference type="Gene3D" id="2.40.128.110">
    <property type="entry name" value="Lipid/polyisoprenoid-binding, YceI-like"/>
    <property type="match status" value="1"/>
</dbReference>
<dbReference type="Pfam" id="PF04264">
    <property type="entry name" value="YceI"/>
    <property type="match status" value="1"/>
</dbReference>
<accession>A0ABP8KWY5</accession>
<evidence type="ECO:0000259" key="2">
    <source>
        <dbReference type="SMART" id="SM00867"/>
    </source>
</evidence>
<feature type="domain" description="Lipid/polyisoprenoid-binding YceI-like" evidence="2">
    <location>
        <begin position="8"/>
        <end position="175"/>
    </location>
</feature>
<keyword evidence="4" id="KW-1185">Reference proteome</keyword>
<proteinExistence type="inferred from homology"/>
<evidence type="ECO:0000313" key="3">
    <source>
        <dbReference type="EMBL" id="GAA4418352.1"/>
    </source>
</evidence>
<reference evidence="4" key="1">
    <citation type="journal article" date="2019" name="Int. J. Syst. Evol. Microbiol.">
        <title>The Global Catalogue of Microorganisms (GCM) 10K type strain sequencing project: providing services to taxonomists for standard genome sequencing and annotation.</title>
        <authorList>
            <consortium name="The Broad Institute Genomics Platform"/>
            <consortium name="The Broad Institute Genome Sequencing Center for Infectious Disease"/>
            <person name="Wu L."/>
            <person name="Ma J."/>
        </authorList>
    </citation>
    <scope>NUCLEOTIDE SEQUENCE [LARGE SCALE GENOMIC DNA]</scope>
    <source>
        <strain evidence="4">JCM 17810</strain>
    </source>
</reference>
<dbReference type="Proteomes" id="UP001500622">
    <property type="component" value="Unassembled WGS sequence"/>
</dbReference>
<dbReference type="EMBL" id="BAABGN010000002">
    <property type="protein sequence ID" value="GAA4418352.1"/>
    <property type="molecule type" value="Genomic_DNA"/>
</dbReference>
<protein>
    <submittedName>
        <fullName evidence="3">YceI family protein</fullName>
    </submittedName>
</protein>
<dbReference type="SUPFAM" id="SSF101874">
    <property type="entry name" value="YceI-like"/>
    <property type="match status" value="1"/>
</dbReference>
<dbReference type="RefSeq" id="WP_345215169.1">
    <property type="nucleotide sequence ID" value="NZ_BAABGN010000002.1"/>
</dbReference>
<comment type="caution">
    <text evidence="3">The sequence shown here is derived from an EMBL/GenBank/DDBJ whole genome shotgun (WGS) entry which is preliminary data.</text>
</comment>
<dbReference type="InterPro" id="IPR036761">
    <property type="entry name" value="TTHA0802/YceI-like_sf"/>
</dbReference>
<dbReference type="InterPro" id="IPR007372">
    <property type="entry name" value="Lipid/polyisoprenoid-bd_YceI"/>
</dbReference>
<dbReference type="PANTHER" id="PTHR34406:SF1">
    <property type="entry name" value="PROTEIN YCEI"/>
    <property type="match status" value="1"/>
</dbReference>
<sequence length="191" mass="20188">MADIPPGTYVIDPAHTEIGFSVRHAGISKVRGKFEKFTGTLQVNDDLASSAVNVTIDAASVSTGDPNRDGHLRSADFWDAENKPEWTFVSTGVTGDGEELTVAGDLTINGVTRPVELAAEFNGAAVDPFGSRRIGFSATTVVNRKDFDLTWNAALETGGILVGEKVTINLEIEATPQASDARESAEAEAHA</sequence>
<evidence type="ECO:0000313" key="4">
    <source>
        <dbReference type="Proteomes" id="UP001500622"/>
    </source>
</evidence>
<evidence type="ECO:0000256" key="1">
    <source>
        <dbReference type="ARBA" id="ARBA00008812"/>
    </source>
</evidence>
<gene>
    <name evidence="3" type="ORF">GCM10023169_07830</name>
</gene>
<organism evidence="3 4">
    <name type="scientific">Georgenia halophila</name>
    <dbReference type="NCBI Taxonomy" id="620889"/>
    <lineage>
        <taxon>Bacteria</taxon>
        <taxon>Bacillati</taxon>
        <taxon>Actinomycetota</taxon>
        <taxon>Actinomycetes</taxon>
        <taxon>Micrococcales</taxon>
        <taxon>Bogoriellaceae</taxon>
        <taxon>Georgenia</taxon>
    </lineage>
</organism>
<dbReference type="SMART" id="SM00867">
    <property type="entry name" value="YceI"/>
    <property type="match status" value="1"/>
</dbReference>